<dbReference type="Gene3D" id="6.10.20.40">
    <property type="entry name" value="TEA/ATTS domain"/>
    <property type="match status" value="1"/>
</dbReference>
<keyword evidence="3" id="KW-0805">Transcription regulation</keyword>
<name>A0A0C3GPS8_OIDMZ</name>
<keyword evidence="5" id="KW-0539">Nucleus</keyword>
<evidence type="ECO:0000256" key="6">
    <source>
        <dbReference type="PROSITE-ProRule" id="PRU00505"/>
    </source>
</evidence>
<evidence type="ECO:0000313" key="9">
    <source>
        <dbReference type="Proteomes" id="UP000054321"/>
    </source>
</evidence>
<evidence type="ECO:0000259" key="7">
    <source>
        <dbReference type="PROSITE" id="PS51088"/>
    </source>
</evidence>
<dbReference type="InParanoid" id="A0A0C3GPS8"/>
<evidence type="ECO:0000256" key="2">
    <source>
        <dbReference type="ARBA" id="ARBA00008421"/>
    </source>
</evidence>
<dbReference type="EMBL" id="KN832881">
    <property type="protein sequence ID" value="KIM98020.1"/>
    <property type="molecule type" value="Genomic_DNA"/>
</dbReference>
<feature type="domain" description="TEA" evidence="7">
    <location>
        <begin position="54"/>
        <end position="140"/>
    </location>
</feature>
<evidence type="ECO:0000313" key="8">
    <source>
        <dbReference type="EMBL" id="KIM98020.1"/>
    </source>
</evidence>
<dbReference type="InterPro" id="IPR038096">
    <property type="entry name" value="TEA/ATTS_sf"/>
</dbReference>
<dbReference type="GO" id="GO:0005667">
    <property type="term" value="C:transcription regulator complex"/>
    <property type="evidence" value="ECO:0007669"/>
    <property type="project" value="TreeGrafter"/>
</dbReference>
<protein>
    <recommendedName>
        <fullName evidence="7">TEA domain-containing protein</fullName>
    </recommendedName>
</protein>
<comment type="subcellular location">
    <subcellularLocation>
        <location evidence="1">Nucleus</location>
    </subcellularLocation>
</comment>
<organism evidence="8 9">
    <name type="scientific">Oidiodendron maius (strain Zn)</name>
    <dbReference type="NCBI Taxonomy" id="913774"/>
    <lineage>
        <taxon>Eukaryota</taxon>
        <taxon>Fungi</taxon>
        <taxon>Dikarya</taxon>
        <taxon>Ascomycota</taxon>
        <taxon>Pezizomycotina</taxon>
        <taxon>Leotiomycetes</taxon>
        <taxon>Leotiomycetes incertae sedis</taxon>
        <taxon>Myxotrichaceae</taxon>
        <taxon>Oidiodendron</taxon>
    </lineage>
</organism>
<dbReference type="PANTHER" id="PTHR11834">
    <property type="entry name" value="TRANSCRIPTIONAL ENHANCER FACTOR TEF RELATED"/>
    <property type="match status" value="1"/>
</dbReference>
<dbReference type="SMART" id="SM00426">
    <property type="entry name" value="TEA"/>
    <property type="match status" value="1"/>
</dbReference>
<dbReference type="PANTHER" id="PTHR11834:SF0">
    <property type="entry name" value="PROTEIN SCALLOPED"/>
    <property type="match status" value="1"/>
</dbReference>
<dbReference type="HOGENOM" id="CLU_356419_0_0_1"/>
<dbReference type="OrthoDB" id="10006572at2759"/>
<gene>
    <name evidence="8" type="ORF">OIDMADRAFT_129914</name>
</gene>
<dbReference type="InterPro" id="IPR000818">
    <property type="entry name" value="TEA/ATTS_dom"/>
</dbReference>
<dbReference type="Proteomes" id="UP000054321">
    <property type="component" value="Unassembled WGS sequence"/>
</dbReference>
<dbReference type="PROSITE" id="PS51088">
    <property type="entry name" value="TEA_2"/>
    <property type="match status" value="1"/>
</dbReference>
<keyword evidence="9" id="KW-1185">Reference proteome</keyword>
<keyword evidence="4" id="KW-0804">Transcription</keyword>
<dbReference type="InterPro" id="IPR050937">
    <property type="entry name" value="TEC1_TEAD_TF"/>
</dbReference>
<dbReference type="AlphaFoldDB" id="A0A0C3GPS8"/>
<dbReference type="GO" id="GO:0000981">
    <property type="term" value="F:DNA-binding transcription factor activity, RNA polymerase II-specific"/>
    <property type="evidence" value="ECO:0007669"/>
    <property type="project" value="TreeGrafter"/>
</dbReference>
<dbReference type="STRING" id="913774.A0A0C3GPS8"/>
<comment type="similarity">
    <text evidence="2">Belongs to the TEC1 family.</text>
</comment>
<reference evidence="8 9" key="1">
    <citation type="submission" date="2014-04" db="EMBL/GenBank/DDBJ databases">
        <authorList>
            <consortium name="DOE Joint Genome Institute"/>
            <person name="Kuo A."/>
            <person name="Martino E."/>
            <person name="Perotto S."/>
            <person name="Kohler A."/>
            <person name="Nagy L.G."/>
            <person name="Floudas D."/>
            <person name="Copeland A."/>
            <person name="Barry K.W."/>
            <person name="Cichocki N."/>
            <person name="Veneault-Fourrey C."/>
            <person name="LaButti K."/>
            <person name="Lindquist E.A."/>
            <person name="Lipzen A."/>
            <person name="Lundell T."/>
            <person name="Morin E."/>
            <person name="Murat C."/>
            <person name="Sun H."/>
            <person name="Tunlid A."/>
            <person name="Henrissat B."/>
            <person name="Grigoriev I.V."/>
            <person name="Hibbett D.S."/>
            <person name="Martin F."/>
            <person name="Nordberg H.P."/>
            <person name="Cantor M.N."/>
            <person name="Hua S.X."/>
        </authorList>
    </citation>
    <scope>NUCLEOTIDE SEQUENCE [LARGE SCALE GENOMIC DNA]</scope>
    <source>
        <strain evidence="8 9">Zn</strain>
    </source>
</reference>
<dbReference type="Pfam" id="PF01285">
    <property type="entry name" value="TEA"/>
    <property type="match status" value="1"/>
</dbReference>
<evidence type="ECO:0000256" key="5">
    <source>
        <dbReference type="ARBA" id="ARBA00023242"/>
    </source>
</evidence>
<feature type="DNA-binding region" description="TEA" evidence="6">
    <location>
        <begin position="54"/>
        <end position="140"/>
    </location>
</feature>
<dbReference type="GO" id="GO:0000978">
    <property type="term" value="F:RNA polymerase II cis-regulatory region sequence-specific DNA binding"/>
    <property type="evidence" value="ECO:0007669"/>
    <property type="project" value="TreeGrafter"/>
</dbReference>
<evidence type="ECO:0000256" key="3">
    <source>
        <dbReference type="ARBA" id="ARBA00023015"/>
    </source>
</evidence>
<accession>A0A0C3GPS8</accession>
<reference evidence="9" key="2">
    <citation type="submission" date="2015-01" db="EMBL/GenBank/DDBJ databases">
        <title>Evolutionary Origins and Diversification of the Mycorrhizal Mutualists.</title>
        <authorList>
            <consortium name="DOE Joint Genome Institute"/>
            <consortium name="Mycorrhizal Genomics Consortium"/>
            <person name="Kohler A."/>
            <person name="Kuo A."/>
            <person name="Nagy L.G."/>
            <person name="Floudas D."/>
            <person name="Copeland A."/>
            <person name="Barry K.W."/>
            <person name="Cichocki N."/>
            <person name="Veneault-Fourrey C."/>
            <person name="LaButti K."/>
            <person name="Lindquist E.A."/>
            <person name="Lipzen A."/>
            <person name="Lundell T."/>
            <person name="Morin E."/>
            <person name="Murat C."/>
            <person name="Riley R."/>
            <person name="Ohm R."/>
            <person name="Sun H."/>
            <person name="Tunlid A."/>
            <person name="Henrissat B."/>
            <person name="Grigoriev I.V."/>
            <person name="Hibbett D.S."/>
            <person name="Martin F."/>
        </authorList>
    </citation>
    <scope>NUCLEOTIDE SEQUENCE [LARGE SCALE GENOMIC DNA]</scope>
    <source>
        <strain evidence="9">Zn</strain>
    </source>
</reference>
<dbReference type="GO" id="GO:0005634">
    <property type="term" value="C:nucleus"/>
    <property type="evidence" value="ECO:0007669"/>
    <property type="project" value="UniProtKB-SubCell"/>
</dbReference>
<evidence type="ECO:0000256" key="4">
    <source>
        <dbReference type="ARBA" id="ARBA00023163"/>
    </source>
</evidence>
<sequence>MPSEHCQSPLRHLERNLDHQHQSLRQRKLYRYGRNPIISSPQYQAYRARQSRDGNQEDAKWPEILEAAFLDALIDIPAMGRRKFSYKGKPHGRNELIKEYIWIAYLQSLAPGQRPDPSMARDRKQVSSHIQVLKGFLKDHPALVSRLFPSNKSSKNGFEDSFKNDPCLRALSQGRLPSRRYEHCNDLSDAPPKHPQPSVKPAVFWLLVTSAQIQEDCGDLYEMDTVTHRYSRLSGQVQHVNLDSILNWCQKFPYLEPLCSASELDCEIIHMDVSLNLMETHAQDGTDLVTRSEISVTNQGNETSDWQTVTSFMKPPELSQDYCSEQHLETTVAPTKVLFSNANETRLKVRFPAEEWANILTRLTDLQLKYEGVDSCHTFGKERFLDSGLRPMQEYLQRISMYQEVQSCSSPGMPFLRRAIILWTFRAATAIENAATTWRYVDAPMSQTWMSPSSSSSQQLSAASTDNFNAWITSPSQLQLQHQDVLDPYVCGLVTPPSTAGLHSNFVSEAYGYHDQRFNVYPENFSVASTSTAHTEPAFRDDIITSNIDAYLSNTVDARIGCFGNSPTNWNLSNTESVNAGPIWPNYAALPPNSSHVGGEGDVINHGWHIDMDPRLTNWTENRDGKGNWTEMAPTMQKAVNVEQSGDKLQCWLDPANTESKGIFAHGADEAQIPKLSPRPTGARDASWIENDSSFDFNQLVERMRT</sequence>
<proteinExistence type="inferred from homology"/>
<evidence type="ECO:0000256" key="1">
    <source>
        <dbReference type="ARBA" id="ARBA00004123"/>
    </source>
</evidence>